<dbReference type="Gene3D" id="3.30.70.270">
    <property type="match status" value="1"/>
</dbReference>
<dbReference type="InterPro" id="IPR043128">
    <property type="entry name" value="Rev_trsase/Diguanyl_cyclase"/>
</dbReference>
<evidence type="ECO:0000256" key="2">
    <source>
        <dbReference type="ARBA" id="ARBA00034247"/>
    </source>
</evidence>
<evidence type="ECO:0000256" key="3">
    <source>
        <dbReference type="SAM" id="Phobius"/>
    </source>
</evidence>
<feature type="transmembrane region" description="Helical" evidence="3">
    <location>
        <begin position="34"/>
        <end position="54"/>
    </location>
</feature>
<dbReference type="SMART" id="SM00267">
    <property type="entry name" value="GGDEF"/>
    <property type="match status" value="1"/>
</dbReference>
<dbReference type="CDD" id="cd01949">
    <property type="entry name" value="GGDEF"/>
    <property type="match status" value="1"/>
</dbReference>
<sequence>MAFDPATMLSLTLAIAAAAALYLLLEWRSVKEFALLYWAAGFATVFVGSSLSLLRASGHLFIGIWLANGLLVLAHWLFLLGVIRFVGERLPTLWWCWIALWCAMLALPFDPAGTKIYLIVNSLIVGLLSLRASAALKLAPDVATLGTQQLRYVLMIHGLFYVAKGTITLLPGTLIDLTVFQGTIIRVSLVEGVMAILLIALSMTGTVRYRRERQIEHLAERDPLTVLLNRRGFEARAARRLAEVSPSAPGALILVDIDHFKQVNDLHGHAAGDRLLVTLADLARQMLPPGSLEARLGGDEFAFLINDTSAEELSHIGETLRQRFQLAATAFAAPQTASLSLGVILFDTPPSSLDILIDQSDRALYDAKRRGRNRMTVL</sequence>
<dbReference type="InterPro" id="IPR050469">
    <property type="entry name" value="Diguanylate_Cyclase"/>
</dbReference>
<keyword evidence="3" id="KW-0472">Membrane</keyword>
<proteinExistence type="predicted"/>
<organism evidence="5 6">
    <name type="scientific">Halomonas dongshanensis</name>
    <dbReference type="NCBI Taxonomy" id="2890835"/>
    <lineage>
        <taxon>Bacteria</taxon>
        <taxon>Pseudomonadati</taxon>
        <taxon>Pseudomonadota</taxon>
        <taxon>Gammaproteobacteria</taxon>
        <taxon>Oceanospirillales</taxon>
        <taxon>Halomonadaceae</taxon>
        <taxon>Halomonas</taxon>
    </lineage>
</organism>
<comment type="catalytic activity">
    <reaction evidence="2">
        <text>2 GTP = 3',3'-c-di-GMP + 2 diphosphate</text>
        <dbReference type="Rhea" id="RHEA:24898"/>
        <dbReference type="ChEBI" id="CHEBI:33019"/>
        <dbReference type="ChEBI" id="CHEBI:37565"/>
        <dbReference type="ChEBI" id="CHEBI:58805"/>
        <dbReference type="EC" id="2.7.7.65"/>
    </reaction>
</comment>
<feature type="transmembrane region" description="Helical" evidence="3">
    <location>
        <begin position="115"/>
        <end position="138"/>
    </location>
</feature>
<dbReference type="EMBL" id="JAJISC010000003">
    <property type="protein sequence ID" value="MCS2609116.1"/>
    <property type="molecule type" value="Genomic_DNA"/>
</dbReference>
<comment type="caution">
    <text evidence="5">The sequence shown here is derived from an EMBL/GenBank/DDBJ whole genome shotgun (WGS) entry which is preliminary data.</text>
</comment>
<feature type="transmembrane region" description="Helical" evidence="3">
    <location>
        <begin position="60"/>
        <end position="80"/>
    </location>
</feature>
<evidence type="ECO:0000313" key="6">
    <source>
        <dbReference type="Proteomes" id="UP001165542"/>
    </source>
</evidence>
<dbReference type="Proteomes" id="UP001165542">
    <property type="component" value="Unassembled WGS sequence"/>
</dbReference>
<dbReference type="Pfam" id="PF00990">
    <property type="entry name" value="GGDEF"/>
    <property type="match status" value="1"/>
</dbReference>
<feature type="transmembrane region" description="Helical" evidence="3">
    <location>
        <begin position="150"/>
        <end position="171"/>
    </location>
</feature>
<feature type="transmembrane region" description="Helical" evidence="3">
    <location>
        <begin position="92"/>
        <end position="109"/>
    </location>
</feature>
<dbReference type="NCBIfam" id="TIGR00254">
    <property type="entry name" value="GGDEF"/>
    <property type="match status" value="1"/>
</dbReference>
<name>A0ABT2EC11_9GAMM</name>
<keyword evidence="6" id="KW-1185">Reference proteome</keyword>
<dbReference type="SUPFAM" id="SSF55073">
    <property type="entry name" value="Nucleotide cyclase"/>
    <property type="match status" value="1"/>
</dbReference>
<dbReference type="InterPro" id="IPR000160">
    <property type="entry name" value="GGDEF_dom"/>
</dbReference>
<accession>A0ABT2EC11</accession>
<evidence type="ECO:0000256" key="1">
    <source>
        <dbReference type="ARBA" id="ARBA00012528"/>
    </source>
</evidence>
<feature type="transmembrane region" description="Helical" evidence="3">
    <location>
        <begin position="6"/>
        <end position="25"/>
    </location>
</feature>
<keyword evidence="3" id="KW-1133">Transmembrane helix</keyword>
<dbReference type="PROSITE" id="PS50887">
    <property type="entry name" value="GGDEF"/>
    <property type="match status" value="1"/>
</dbReference>
<evidence type="ECO:0000259" key="4">
    <source>
        <dbReference type="PROSITE" id="PS50887"/>
    </source>
</evidence>
<dbReference type="RefSeq" id="WP_259035627.1">
    <property type="nucleotide sequence ID" value="NZ_JAJISC010000003.1"/>
</dbReference>
<reference evidence="5" key="1">
    <citation type="submission" date="2021-11" db="EMBL/GenBank/DDBJ databases">
        <title>Halomonas sp., isolated from a coastal aquaculture zone in Dongshan Bay.</title>
        <authorList>
            <person name="Lin W."/>
        </authorList>
    </citation>
    <scope>NUCLEOTIDE SEQUENCE</scope>
    <source>
        <strain evidence="5">Yzlin-01</strain>
    </source>
</reference>
<protein>
    <recommendedName>
        <fullName evidence="1">diguanylate cyclase</fullName>
        <ecNumber evidence="1">2.7.7.65</ecNumber>
    </recommendedName>
</protein>
<gene>
    <name evidence="5" type="ORF">LLY24_07285</name>
</gene>
<evidence type="ECO:0000313" key="5">
    <source>
        <dbReference type="EMBL" id="MCS2609116.1"/>
    </source>
</evidence>
<dbReference type="EC" id="2.7.7.65" evidence="1"/>
<dbReference type="PANTHER" id="PTHR45138:SF9">
    <property type="entry name" value="DIGUANYLATE CYCLASE DGCM-RELATED"/>
    <property type="match status" value="1"/>
</dbReference>
<dbReference type="PANTHER" id="PTHR45138">
    <property type="entry name" value="REGULATORY COMPONENTS OF SENSORY TRANSDUCTION SYSTEM"/>
    <property type="match status" value="1"/>
</dbReference>
<keyword evidence="3" id="KW-0812">Transmembrane</keyword>
<dbReference type="InterPro" id="IPR029787">
    <property type="entry name" value="Nucleotide_cyclase"/>
</dbReference>
<feature type="transmembrane region" description="Helical" evidence="3">
    <location>
        <begin position="183"/>
        <end position="203"/>
    </location>
</feature>
<feature type="domain" description="GGDEF" evidence="4">
    <location>
        <begin position="248"/>
        <end position="378"/>
    </location>
</feature>